<accession>A0A5N7CGX3</accession>
<dbReference type="Gene3D" id="3.40.50.720">
    <property type="entry name" value="NAD(P)-binding Rossmann-like Domain"/>
    <property type="match status" value="1"/>
</dbReference>
<keyword evidence="2" id="KW-0560">Oxidoreductase</keyword>
<name>A0A5N7CGX3_PETAA</name>
<evidence type="ECO:0000313" key="3">
    <source>
        <dbReference type="EMBL" id="KAE8393442.1"/>
    </source>
</evidence>
<dbReference type="InterPro" id="IPR002347">
    <property type="entry name" value="SDR_fam"/>
</dbReference>
<evidence type="ECO:0000256" key="1">
    <source>
        <dbReference type="ARBA" id="ARBA00006484"/>
    </source>
</evidence>
<gene>
    <name evidence="3" type="ORF">BDV23DRAFT_149176</name>
</gene>
<proteinExistence type="inferred from homology"/>
<dbReference type="OrthoDB" id="37659at2759"/>
<reference evidence="3" key="1">
    <citation type="submission" date="2019-04" db="EMBL/GenBank/DDBJ databases">
        <title>Friends and foes A comparative genomics studyof 23 Aspergillus species from section Flavi.</title>
        <authorList>
            <consortium name="DOE Joint Genome Institute"/>
            <person name="Kjaerbolling I."/>
            <person name="Vesth T."/>
            <person name="Frisvad J.C."/>
            <person name="Nybo J.L."/>
            <person name="Theobald S."/>
            <person name="Kildgaard S."/>
            <person name="Isbrandt T."/>
            <person name="Kuo A."/>
            <person name="Sato A."/>
            <person name="Lyhne E.K."/>
            <person name="Kogle M.E."/>
            <person name="Wiebenga A."/>
            <person name="Kun R.S."/>
            <person name="Lubbers R.J."/>
            <person name="Makela M.R."/>
            <person name="Barry K."/>
            <person name="Chovatia M."/>
            <person name="Clum A."/>
            <person name="Daum C."/>
            <person name="Haridas S."/>
            <person name="He G."/>
            <person name="LaButti K."/>
            <person name="Lipzen A."/>
            <person name="Mondo S."/>
            <person name="Riley R."/>
            <person name="Salamov A."/>
            <person name="Simmons B.A."/>
            <person name="Magnuson J.K."/>
            <person name="Henrissat B."/>
            <person name="Mortensen U.H."/>
            <person name="Larsen T.O."/>
            <person name="Devries R.P."/>
            <person name="Grigoriev I.V."/>
            <person name="Machida M."/>
            <person name="Baker S.E."/>
            <person name="Andersen M.R."/>
        </authorList>
    </citation>
    <scope>NUCLEOTIDE SEQUENCE [LARGE SCALE GENOMIC DNA]</scope>
    <source>
        <strain evidence="3">IBT 14317</strain>
    </source>
</reference>
<evidence type="ECO:0000256" key="2">
    <source>
        <dbReference type="ARBA" id="ARBA00023002"/>
    </source>
</evidence>
<dbReference type="InterPro" id="IPR036291">
    <property type="entry name" value="NAD(P)-bd_dom_sf"/>
</dbReference>
<dbReference type="GO" id="GO:0005737">
    <property type="term" value="C:cytoplasm"/>
    <property type="evidence" value="ECO:0007669"/>
    <property type="project" value="TreeGrafter"/>
</dbReference>
<dbReference type="PRINTS" id="PR00081">
    <property type="entry name" value="GDHRDH"/>
</dbReference>
<dbReference type="PANTHER" id="PTHR44229">
    <property type="entry name" value="15-HYDROXYPROSTAGLANDIN DEHYDROGENASE [NAD(+)]"/>
    <property type="match status" value="1"/>
</dbReference>
<evidence type="ECO:0008006" key="4">
    <source>
        <dbReference type="Google" id="ProtNLM"/>
    </source>
</evidence>
<dbReference type="Pfam" id="PF00106">
    <property type="entry name" value="adh_short"/>
    <property type="match status" value="1"/>
</dbReference>
<dbReference type="SUPFAM" id="SSF51735">
    <property type="entry name" value="NAD(P)-binding Rossmann-fold domains"/>
    <property type="match status" value="1"/>
</dbReference>
<organism evidence="3">
    <name type="scientific">Petromyces alliaceus</name>
    <name type="common">Aspergillus alliaceus</name>
    <dbReference type="NCBI Taxonomy" id="209559"/>
    <lineage>
        <taxon>Eukaryota</taxon>
        <taxon>Fungi</taxon>
        <taxon>Dikarya</taxon>
        <taxon>Ascomycota</taxon>
        <taxon>Pezizomycotina</taxon>
        <taxon>Eurotiomycetes</taxon>
        <taxon>Eurotiomycetidae</taxon>
        <taxon>Eurotiales</taxon>
        <taxon>Aspergillaceae</taxon>
        <taxon>Aspergillus</taxon>
        <taxon>Aspergillus subgen. Circumdati</taxon>
    </lineage>
</organism>
<dbReference type="EMBL" id="ML735229">
    <property type="protein sequence ID" value="KAE8393442.1"/>
    <property type="molecule type" value="Genomic_DNA"/>
</dbReference>
<comment type="similarity">
    <text evidence="1">Belongs to the short-chain dehydrogenases/reductases (SDR) family.</text>
</comment>
<dbReference type="PANTHER" id="PTHR44229:SF4">
    <property type="entry name" value="15-HYDROXYPROSTAGLANDIN DEHYDROGENASE [NAD(+)]"/>
    <property type="match status" value="1"/>
</dbReference>
<dbReference type="GO" id="GO:0016616">
    <property type="term" value="F:oxidoreductase activity, acting on the CH-OH group of donors, NAD or NADP as acceptor"/>
    <property type="evidence" value="ECO:0007669"/>
    <property type="project" value="TreeGrafter"/>
</dbReference>
<dbReference type="Proteomes" id="UP000326877">
    <property type="component" value="Unassembled WGS sequence"/>
</dbReference>
<sequence length="432" mass="47616">MMVECFLSKPANKVLAPDSGYNCSSDADSTGGPGIENLALIVSVYAMNADWPWDLCICLNERCCSKETSVLSSNIKVSNLPFPAALGPFLSIRVRWPLYYFYIMIAPSEPIQPSNSAAALTQFIPGVDFQEAFNEKVIMIVGGANGIGASLVQLCCQSGAYVCIGDVDTIRGEALNKKCREKWPVYWDPALPPKPPRTSFFTVDVTNYQTVISLFDRAFQTYKRIDHVVVTAGSMDAGNNWFDQKLSLQSVREPPSTKDIDVNLVGSLYVTRVASVYLRHNRGPGVDRSILLFSCAAGFKETPGVSIYQASKHGVQGLMRSLRPYFPSPYKHNLRINTICPWMTETRTTLTKKVQDRWTKEGLPVSTPQEVALISAGVLSNNSLNGTSMYVEGGRAWEIEANIDRLEPEWLGEEASKTLALGQKVLNDAWGS</sequence>
<dbReference type="AlphaFoldDB" id="A0A5N7CGX3"/>
<protein>
    <recommendedName>
        <fullName evidence="4">3-hydroxyacyl-CoA dehydrogenase</fullName>
    </recommendedName>
</protein>